<keyword evidence="2" id="KW-1185">Reference proteome</keyword>
<evidence type="ECO:0000313" key="1">
    <source>
        <dbReference type="EMBL" id="KAJ7537169.1"/>
    </source>
</evidence>
<proteinExistence type="predicted"/>
<accession>A0ACC2C592</accession>
<comment type="caution">
    <text evidence="1">The sequence shown here is derived from an EMBL/GenBank/DDBJ whole genome shotgun (WGS) entry which is preliminary data.</text>
</comment>
<reference evidence="2" key="1">
    <citation type="journal article" date="2024" name="Proc. Natl. Acad. Sci. U.S.A.">
        <title>Extraordinary preservation of gene collinearity over three hundred million years revealed in homosporous lycophytes.</title>
        <authorList>
            <person name="Li C."/>
            <person name="Wickell D."/>
            <person name="Kuo L.Y."/>
            <person name="Chen X."/>
            <person name="Nie B."/>
            <person name="Liao X."/>
            <person name="Peng D."/>
            <person name="Ji J."/>
            <person name="Jenkins J."/>
            <person name="Williams M."/>
            <person name="Shu S."/>
            <person name="Plott C."/>
            <person name="Barry K."/>
            <person name="Rajasekar S."/>
            <person name="Grimwood J."/>
            <person name="Han X."/>
            <person name="Sun S."/>
            <person name="Hou Z."/>
            <person name="He W."/>
            <person name="Dai G."/>
            <person name="Sun C."/>
            <person name="Schmutz J."/>
            <person name="Leebens-Mack J.H."/>
            <person name="Li F.W."/>
            <person name="Wang L."/>
        </authorList>
    </citation>
    <scope>NUCLEOTIDE SEQUENCE [LARGE SCALE GENOMIC DNA]</scope>
    <source>
        <strain evidence="2">cv. PW_Plant_1</strain>
    </source>
</reference>
<protein>
    <submittedName>
        <fullName evidence="1">Uncharacterized protein</fullName>
    </submittedName>
</protein>
<evidence type="ECO:0000313" key="2">
    <source>
        <dbReference type="Proteomes" id="UP001162992"/>
    </source>
</evidence>
<dbReference type="EMBL" id="CM055103">
    <property type="protein sequence ID" value="KAJ7537169.1"/>
    <property type="molecule type" value="Genomic_DNA"/>
</dbReference>
<sequence>MTILKKLEESITSSDHTLKQEVDKMRAEMTSQIKHIMMERDEALQELERKKLIAATAEGQLASKEKLIQQEKEASERVLNSHLVAYRTELMALQAESESLRKELMKLKKKHMEELEEYDLALSRKTTVAHKLELAKADLEEKIFLLTAEQIQLQEKLKLFEDREKVLEKRIDLDKLRNSEVLSFEQARHLEEKKHLEGELRDHKLLIDSTQKHLQEVQSEMDRRKHEAEKRLLGVEIASVDWIRQQFTALRAENSLHQIRIGCSNLSQ</sequence>
<dbReference type="Proteomes" id="UP001162992">
    <property type="component" value="Chromosome 12"/>
</dbReference>
<organism evidence="1 2">
    <name type="scientific">Diphasiastrum complanatum</name>
    <name type="common">Issler's clubmoss</name>
    <name type="synonym">Lycopodium complanatum</name>
    <dbReference type="NCBI Taxonomy" id="34168"/>
    <lineage>
        <taxon>Eukaryota</taxon>
        <taxon>Viridiplantae</taxon>
        <taxon>Streptophyta</taxon>
        <taxon>Embryophyta</taxon>
        <taxon>Tracheophyta</taxon>
        <taxon>Lycopodiopsida</taxon>
        <taxon>Lycopodiales</taxon>
        <taxon>Lycopodiaceae</taxon>
        <taxon>Lycopodioideae</taxon>
        <taxon>Diphasiastrum</taxon>
    </lineage>
</organism>
<gene>
    <name evidence="1" type="ORF">O6H91_12G101200</name>
</gene>
<name>A0ACC2C592_DIPCM</name>